<dbReference type="SUPFAM" id="SSF75217">
    <property type="entry name" value="alpha/beta knot"/>
    <property type="match status" value="1"/>
</dbReference>
<dbReference type="RefSeq" id="WP_188929645.1">
    <property type="nucleotide sequence ID" value="NZ_BMJC01000001.1"/>
</dbReference>
<keyword evidence="2" id="KW-0808">Transferase</keyword>
<feature type="domain" description="tRNA/rRNA methyltransferase SpoU type" evidence="3">
    <location>
        <begin position="25"/>
        <end position="168"/>
    </location>
</feature>
<keyword evidence="5" id="KW-1185">Reference proteome</keyword>
<evidence type="ECO:0000313" key="4">
    <source>
        <dbReference type="EMBL" id="GGA90867.1"/>
    </source>
</evidence>
<dbReference type="GO" id="GO:0003723">
    <property type="term" value="F:RNA binding"/>
    <property type="evidence" value="ECO:0007669"/>
    <property type="project" value="InterPro"/>
</dbReference>
<evidence type="ECO:0000256" key="1">
    <source>
        <dbReference type="ARBA" id="ARBA00022603"/>
    </source>
</evidence>
<dbReference type="InterPro" id="IPR004441">
    <property type="entry name" value="rRNA_MeTrfase_TrmH"/>
</dbReference>
<dbReference type="GO" id="GO:0006396">
    <property type="term" value="P:RNA processing"/>
    <property type="evidence" value="ECO:0007669"/>
    <property type="project" value="InterPro"/>
</dbReference>
<keyword evidence="1 4" id="KW-0489">Methyltransferase</keyword>
<dbReference type="GO" id="GO:0032259">
    <property type="term" value="P:methylation"/>
    <property type="evidence" value="ECO:0007669"/>
    <property type="project" value="UniProtKB-KW"/>
</dbReference>
<dbReference type="GO" id="GO:0005829">
    <property type="term" value="C:cytosol"/>
    <property type="evidence" value="ECO:0007669"/>
    <property type="project" value="TreeGrafter"/>
</dbReference>
<evidence type="ECO:0000256" key="2">
    <source>
        <dbReference type="ARBA" id="ARBA00022679"/>
    </source>
</evidence>
<dbReference type="Gene3D" id="3.40.1280.10">
    <property type="match status" value="1"/>
</dbReference>
<dbReference type="GO" id="GO:0008173">
    <property type="term" value="F:RNA methyltransferase activity"/>
    <property type="evidence" value="ECO:0007669"/>
    <property type="project" value="InterPro"/>
</dbReference>
<gene>
    <name evidence="4" type="ORF">GCM10011511_12680</name>
</gene>
<dbReference type="InterPro" id="IPR029028">
    <property type="entry name" value="Alpha/beta_knot_MTases"/>
</dbReference>
<accession>A0A8J2UAZ1</accession>
<dbReference type="InterPro" id="IPR029026">
    <property type="entry name" value="tRNA_m1G_MTases_N"/>
</dbReference>
<dbReference type="PANTHER" id="PTHR46429:SF1">
    <property type="entry name" value="23S RRNA (GUANOSINE-2'-O-)-METHYLTRANSFERASE RLMB"/>
    <property type="match status" value="1"/>
</dbReference>
<reference evidence="4" key="2">
    <citation type="submission" date="2020-09" db="EMBL/GenBank/DDBJ databases">
        <authorList>
            <person name="Sun Q."/>
            <person name="Zhou Y."/>
        </authorList>
    </citation>
    <scope>NUCLEOTIDE SEQUENCE</scope>
    <source>
        <strain evidence="4">CGMCC 1.15448</strain>
    </source>
</reference>
<evidence type="ECO:0000259" key="3">
    <source>
        <dbReference type="Pfam" id="PF00588"/>
    </source>
</evidence>
<sequence length="177" mass="19439">MRKLGMDELNRKSVNEFRESEKTPVVVVLDNIRSMHNVGSVFRTADAFLIQAIYLCGYTPQPPHRDIHKTALGATETVEWKYFASAPEAVRALRSAGFRVYAVEQAEGSVALQEFAGRGIGPLAVVFGNEVSGVGEEVLALCDGGIEIPQWGMKHSLNISIAAGIVLWELVRTKKRI</sequence>
<dbReference type="Proteomes" id="UP000607559">
    <property type="component" value="Unassembled WGS sequence"/>
</dbReference>
<protein>
    <submittedName>
        <fullName evidence="4">tRNA/rRNA methyltransferase</fullName>
    </submittedName>
</protein>
<proteinExistence type="predicted"/>
<name>A0A8J2UAZ1_9BACT</name>
<dbReference type="AlphaFoldDB" id="A0A8J2UAZ1"/>
<dbReference type="PANTHER" id="PTHR46429">
    <property type="entry name" value="23S RRNA (GUANOSINE-2'-O-)-METHYLTRANSFERASE RLMB"/>
    <property type="match status" value="1"/>
</dbReference>
<comment type="caution">
    <text evidence="4">The sequence shown here is derived from an EMBL/GenBank/DDBJ whole genome shotgun (WGS) entry which is preliminary data.</text>
</comment>
<evidence type="ECO:0000313" key="5">
    <source>
        <dbReference type="Proteomes" id="UP000607559"/>
    </source>
</evidence>
<dbReference type="CDD" id="cd18097">
    <property type="entry name" value="SpoU-like"/>
    <property type="match status" value="1"/>
</dbReference>
<reference evidence="4" key="1">
    <citation type="journal article" date="2014" name="Int. J. Syst. Evol. Microbiol.">
        <title>Complete genome sequence of Corynebacterium casei LMG S-19264T (=DSM 44701T), isolated from a smear-ripened cheese.</title>
        <authorList>
            <consortium name="US DOE Joint Genome Institute (JGI-PGF)"/>
            <person name="Walter F."/>
            <person name="Albersmeier A."/>
            <person name="Kalinowski J."/>
            <person name="Ruckert C."/>
        </authorList>
    </citation>
    <scope>NUCLEOTIDE SEQUENCE</scope>
    <source>
        <strain evidence="4">CGMCC 1.15448</strain>
    </source>
</reference>
<dbReference type="EMBL" id="BMJC01000001">
    <property type="protein sequence ID" value="GGA90867.1"/>
    <property type="molecule type" value="Genomic_DNA"/>
</dbReference>
<organism evidence="4 5">
    <name type="scientific">Puia dinghuensis</name>
    <dbReference type="NCBI Taxonomy" id="1792502"/>
    <lineage>
        <taxon>Bacteria</taxon>
        <taxon>Pseudomonadati</taxon>
        <taxon>Bacteroidota</taxon>
        <taxon>Chitinophagia</taxon>
        <taxon>Chitinophagales</taxon>
        <taxon>Chitinophagaceae</taxon>
        <taxon>Puia</taxon>
    </lineage>
</organism>
<dbReference type="InterPro" id="IPR001537">
    <property type="entry name" value="SpoU_MeTrfase"/>
</dbReference>
<dbReference type="Pfam" id="PF00588">
    <property type="entry name" value="SpoU_methylase"/>
    <property type="match status" value="1"/>
</dbReference>